<keyword evidence="2" id="KW-0808">Transferase</keyword>
<dbReference type="EMBL" id="FOPC01000001">
    <property type="protein sequence ID" value="SFG00979.1"/>
    <property type="molecule type" value="Genomic_DNA"/>
</dbReference>
<dbReference type="PROSITE" id="PS50206">
    <property type="entry name" value="RHODANESE_3"/>
    <property type="match status" value="1"/>
</dbReference>
<dbReference type="Pfam" id="PF00581">
    <property type="entry name" value="Rhodanese"/>
    <property type="match status" value="1"/>
</dbReference>
<protein>
    <submittedName>
        <fullName evidence="2">Rhodanese-related sulfurtransferase</fullName>
    </submittedName>
</protein>
<dbReference type="STRING" id="435880.SAMN04487988_10117"/>
<dbReference type="SMART" id="SM00450">
    <property type="entry name" value="RHOD"/>
    <property type="match status" value="1"/>
</dbReference>
<evidence type="ECO:0000313" key="2">
    <source>
        <dbReference type="EMBL" id="SFG00979.1"/>
    </source>
</evidence>
<reference evidence="3" key="1">
    <citation type="submission" date="2016-10" db="EMBL/GenBank/DDBJ databases">
        <authorList>
            <person name="Varghese N."/>
            <person name="Submissions S."/>
        </authorList>
    </citation>
    <scope>NUCLEOTIDE SEQUENCE [LARGE SCALE GENOMIC DNA]</scope>
    <source>
        <strain evidence="3">DSM 19315</strain>
    </source>
</reference>
<dbReference type="Gene3D" id="3.40.250.10">
    <property type="entry name" value="Rhodanese-like domain"/>
    <property type="match status" value="1"/>
</dbReference>
<accession>A0A1I2NDP4</accession>
<sequence length="134" mass="14884">MKKLIFLPAILFMLTLIGNPLLGQGKSDSAKVVSVEKFDKMISKKKNVLLDIRTPEEIADGQIKGALNIDFLDENFAQNIEQLDKSKTYLLYCRTGKRTAKAGAAMKAAGFKKVYMLDGGLTAWKEQQKPTTND</sequence>
<dbReference type="PANTHER" id="PTHR43031">
    <property type="entry name" value="FAD-DEPENDENT OXIDOREDUCTASE"/>
    <property type="match status" value="1"/>
</dbReference>
<feature type="domain" description="Rhodanese" evidence="1">
    <location>
        <begin position="43"/>
        <end position="133"/>
    </location>
</feature>
<dbReference type="SUPFAM" id="SSF52821">
    <property type="entry name" value="Rhodanese/Cell cycle control phosphatase"/>
    <property type="match status" value="1"/>
</dbReference>
<dbReference type="OrthoDB" id="9808735at2"/>
<dbReference type="CDD" id="cd00158">
    <property type="entry name" value="RHOD"/>
    <property type="match status" value="1"/>
</dbReference>
<name>A0A1I2NDP4_9BACT</name>
<dbReference type="AlphaFoldDB" id="A0A1I2NDP4"/>
<proteinExistence type="predicted"/>
<dbReference type="InterPro" id="IPR036873">
    <property type="entry name" value="Rhodanese-like_dom_sf"/>
</dbReference>
<evidence type="ECO:0000259" key="1">
    <source>
        <dbReference type="PROSITE" id="PS50206"/>
    </source>
</evidence>
<keyword evidence="3" id="KW-1185">Reference proteome</keyword>
<dbReference type="Proteomes" id="UP000199642">
    <property type="component" value="Unassembled WGS sequence"/>
</dbReference>
<gene>
    <name evidence="2" type="ORF">SAMN04487988_10117</name>
</gene>
<dbReference type="RefSeq" id="WP_092788706.1">
    <property type="nucleotide sequence ID" value="NZ_FOPC01000001.1"/>
</dbReference>
<dbReference type="GO" id="GO:0016740">
    <property type="term" value="F:transferase activity"/>
    <property type="evidence" value="ECO:0007669"/>
    <property type="project" value="UniProtKB-KW"/>
</dbReference>
<dbReference type="InterPro" id="IPR050229">
    <property type="entry name" value="GlpE_sulfurtransferase"/>
</dbReference>
<dbReference type="InterPro" id="IPR001763">
    <property type="entry name" value="Rhodanese-like_dom"/>
</dbReference>
<evidence type="ECO:0000313" key="3">
    <source>
        <dbReference type="Proteomes" id="UP000199642"/>
    </source>
</evidence>
<dbReference type="PANTHER" id="PTHR43031:SF1">
    <property type="entry name" value="PYRIDINE NUCLEOTIDE-DISULPHIDE OXIDOREDUCTASE"/>
    <property type="match status" value="1"/>
</dbReference>
<organism evidence="2 3">
    <name type="scientific">Algoriphagus hitonicola</name>
    <dbReference type="NCBI Taxonomy" id="435880"/>
    <lineage>
        <taxon>Bacteria</taxon>
        <taxon>Pseudomonadati</taxon>
        <taxon>Bacteroidota</taxon>
        <taxon>Cytophagia</taxon>
        <taxon>Cytophagales</taxon>
        <taxon>Cyclobacteriaceae</taxon>
        <taxon>Algoriphagus</taxon>
    </lineage>
</organism>